<feature type="transmembrane region" description="Helical" evidence="1">
    <location>
        <begin position="351"/>
        <end position="374"/>
    </location>
</feature>
<feature type="transmembrane region" description="Helical" evidence="1">
    <location>
        <begin position="83"/>
        <end position="105"/>
    </location>
</feature>
<evidence type="ECO:0000313" key="3">
    <source>
        <dbReference type="Proteomes" id="UP001431783"/>
    </source>
</evidence>
<dbReference type="PANTHER" id="PTHR38337:SF1">
    <property type="entry name" value="GUSTATORY RECEPTOR"/>
    <property type="match status" value="1"/>
</dbReference>
<accession>A0AAW1V9R2</accession>
<comment type="caution">
    <text evidence="2">The sequence shown here is derived from an EMBL/GenBank/DDBJ whole genome shotgun (WGS) entry which is preliminary data.</text>
</comment>
<feature type="transmembrane region" description="Helical" evidence="1">
    <location>
        <begin position="204"/>
        <end position="226"/>
    </location>
</feature>
<feature type="transmembrane region" description="Helical" evidence="1">
    <location>
        <begin position="430"/>
        <end position="452"/>
    </location>
</feature>
<feature type="transmembrane region" description="Helical" evidence="1">
    <location>
        <begin position="316"/>
        <end position="339"/>
    </location>
</feature>
<dbReference type="AlphaFoldDB" id="A0AAW1V9R2"/>
<evidence type="ECO:0000256" key="1">
    <source>
        <dbReference type="SAM" id="Phobius"/>
    </source>
</evidence>
<dbReference type="EMBL" id="JARQZJ010000121">
    <property type="protein sequence ID" value="KAK9888755.1"/>
    <property type="molecule type" value="Genomic_DNA"/>
</dbReference>
<gene>
    <name evidence="2" type="ORF">WA026_000980</name>
</gene>
<sequence length="453" mass="52117">MSFNLCESNVKNVSVVHDSTKSKMEFDSQENYVVTEIVPETSSNHSVTTILGYCKRKMLNPYLRILSFMGLRPLVNIQENSPILELINCLYIVILIFFMVLGYILQYMSCFRRDRGFWYNIPHSNLYGTKNNDEKAIQENICYGSTIFSFILPSSLHFVAYIHAIYTLRCSDDDQLPVLMERVILASSNLSNGFVVQKKLMKTLWIFIVISMIWMLMSCISIASMITEGNIDFRWIPSERSNILDTTLKVLLVVSILWHDMVEAIIISNYCLQSQLLMSYVFFLRERLLQHAIEPIKWMREIEEFKKMLQYLNSEVAKSVSLFTLINISYALSGLLWLFKLDFVDKETLPIFGISVLIILLWFSIAIIPLVQAIRLTNACERLKEVGQAVRVRPFVHSGTPGSELDSVLLYTSSLKIHAILYGNRITGSLFCFCFVIACIIVMVLGMCHYLSF</sequence>
<keyword evidence="1" id="KW-0812">Transmembrane</keyword>
<keyword evidence="1" id="KW-0472">Membrane</keyword>
<name>A0AAW1V9R2_9CUCU</name>
<proteinExistence type="predicted"/>
<keyword evidence="3" id="KW-1185">Reference proteome</keyword>
<dbReference type="PANTHER" id="PTHR38337">
    <property type="entry name" value="AGAP010540-PA"/>
    <property type="match status" value="1"/>
</dbReference>
<feature type="transmembrane region" description="Helical" evidence="1">
    <location>
        <begin position="246"/>
        <end position="272"/>
    </location>
</feature>
<reference evidence="2 3" key="1">
    <citation type="submission" date="2023-03" db="EMBL/GenBank/DDBJ databases">
        <title>Genome insight into feeding habits of ladybird beetles.</title>
        <authorList>
            <person name="Li H.-S."/>
            <person name="Huang Y.-H."/>
            <person name="Pang H."/>
        </authorList>
    </citation>
    <scope>NUCLEOTIDE SEQUENCE [LARGE SCALE GENOMIC DNA]</scope>
    <source>
        <strain evidence="2">SYSU_2023b</strain>
        <tissue evidence="2">Whole body</tissue>
    </source>
</reference>
<protein>
    <recommendedName>
        <fullName evidence="4">Gustatory receptor</fullName>
    </recommendedName>
</protein>
<organism evidence="2 3">
    <name type="scientific">Henosepilachna vigintioctopunctata</name>
    <dbReference type="NCBI Taxonomy" id="420089"/>
    <lineage>
        <taxon>Eukaryota</taxon>
        <taxon>Metazoa</taxon>
        <taxon>Ecdysozoa</taxon>
        <taxon>Arthropoda</taxon>
        <taxon>Hexapoda</taxon>
        <taxon>Insecta</taxon>
        <taxon>Pterygota</taxon>
        <taxon>Neoptera</taxon>
        <taxon>Endopterygota</taxon>
        <taxon>Coleoptera</taxon>
        <taxon>Polyphaga</taxon>
        <taxon>Cucujiformia</taxon>
        <taxon>Coccinelloidea</taxon>
        <taxon>Coccinellidae</taxon>
        <taxon>Epilachninae</taxon>
        <taxon>Epilachnini</taxon>
        <taxon>Henosepilachna</taxon>
    </lineage>
</organism>
<keyword evidence="1" id="KW-1133">Transmembrane helix</keyword>
<evidence type="ECO:0008006" key="4">
    <source>
        <dbReference type="Google" id="ProtNLM"/>
    </source>
</evidence>
<evidence type="ECO:0000313" key="2">
    <source>
        <dbReference type="EMBL" id="KAK9888755.1"/>
    </source>
</evidence>
<dbReference type="Proteomes" id="UP001431783">
    <property type="component" value="Unassembled WGS sequence"/>
</dbReference>